<name>A0A1H2DPK4_9BACT</name>
<protein>
    <submittedName>
        <fullName evidence="1">SapC protein</fullName>
    </submittedName>
</protein>
<accession>A0A1H2DPK4</accession>
<dbReference type="RefSeq" id="WP_092229830.1">
    <property type="nucleotide sequence ID" value="NZ_FNLL01000001.1"/>
</dbReference>
<proteinExistence type="predicted"/>
<dbReference type="Proteomes" id="UP000199608">
    <property type="component" value="Unassembled WGS sequence"/>
</dbReference>
<dbReference type="InterPro" id="IPR010836">
    <property type="entry name" value="SapC"/>
</dbReference>
<sequence>MFNKIEPLEHSKHQDLRLTKTSGFTFAKDISAVKLSFSELRHASRFYPIVFLNNAPGIPQALLSLEIGKNACVDEAGNWKVPYIPAYFRLYPFTLAKIQEQEDKFALCLDPEAEHFKSGMGDPLFTADGAPTEFVQKNILNFLQVYQQELKTTQALFNALEEKELIVDKAFKYTLNQTEKSINGFKGVDMEKLTALDDKSLADMVKNGTMGLVYEHTHSLSNFSNFLAPAPAAPKG</sequence>
<dbReference type="AlphaFoldDB" id="A0A1H2DPK4"/>
<gene>
    <name evidence="1" type="ORF">SAMN04487931_101354</name>
</gene>
<keyword evidence="2" id="KW-1185">Reference proteome</keyword>
<evidence type="ECO:0000313" key="1">
    <source>
        <dbReference type="EMBL" id="SDT84704.1"/>
    </source>
</evidence>
<reference evidence="2" key="1">
    <citation type="submission" date="2016-10" db="EMBL/GenBank/DDBJ databases">
        <authorList>
            <person name="Varghese N."/>
            <person name="Submissions S."/>
        </authorList>
    </citation>
    <scope>NUCLEOTIDE SEQUENCE [LARGE SCALE GENOMIC DNA]</scope>
    <source>
        <strain evidence="2">DSM 3384</strain>
    </source>
</reference>
<dbReference type="Pfam" id="PF07277">
    <property type="entry name" value="SapC"/>
    <property type="match status" value="1"/>
</dbReference>
<organism evidence="1 2">
    <name type="scientific">Desulfobacula phenolica</name>
    <dbReference type="NCBI Taxonomy" id="90732"/>
    <lineage>
        <taxon>Bacteria</taxon>
        <taxon>Pseudomonadati</taxon>
        <taxon>Thermodesulfobacteriota</taxon>
        <taxon>Desulfobacteria</taxon>
        <taxon>Desulfobacterales</taxon>
        <taxon>Desulfobacteraceae</taxon>
        <taxon>Desulfobacula</taxon>
    </lineage>
</organism>
<dbReference type="EMBL" id="FNLL01000001">
    <property type="protein sequence ID" value="SDT84704.1"/>
    <property type="molecule type" value="Genomic_DNA"/>
</dbReference>
<evidence type="ECO:0000313" key="2">
    <source>
        <dbReference type="Proteomes" id="UP000199608"/>
    </source>
</evidence>